<keyword evidence="1" id="KW-0472">Membrane</keyword>
<dbReference type="Proteomes" id="UP000194154">
    <property type="component" value="Chromosome"/>
</dbReference>
<reference evidence="2 4" key="1">
    <citation type="journal article" date="2017" name="Int. J. Syst. Evol. Microbiol.">
        <title>Macrococcus canis sp. nov., a skin bacterium associated with infections in dogs.</title>
        <authorList>
            <person name="Gobeli Brawand S."/>
            <person name="Cotting K."/>
            <person name="Gomez-Sanz E."/>
            <person name="Collaud A."/>
            <person name="Thomann A."/>
            <person name="Brodard I."/>
            <person name="Rodriguez-Campos S."/>
            <person name="Strauss C."/>
            <person name="Perreten V."/>
        </authorList>
    </citation>
    <scope>NUCLEOTIDE SEQUENCE [LARGE SCALE GENOMIC DNA]</scope>
    <source>
        <strain evidence="2 4">KM45013</strain>
    </source>
</reference>
<organism evidence="2 4">
    <name type="scientific">Macrococcoides canis</name>
    <dbReference type="NCBI Taxonomy" id="1855823"/>
    <lineage>
        <taxon>Bacteria</taxon>
        <taxon>Bacillati</taxon>
        <taxon>Bacillota</taxon>
        <taxon>Bacilli</taxon>
        <taxon>Bacillales</taxon>
        <taxon>Staphylococcaceae</taxon>
        <taxon>Macrococcoides</taxon>
    </lineage>
</organism>
<name>A0A1W7A908_9STAP</name>
<dbReference type="EMBL" id="CP021059">
    <property type="protein sequence ID" value="ARQ06109.1"/>
    <property type="molecule type" value="Genomic_DNA"/>
</dbReference>
<evidence type="ECO:0000313" key="4">
    <source>
        <dbReference type="Proteomes" id="UP000194154"/>
    </source>
</evidence>
<keyword evidence="1" id="KW-0812">Transmembrane</keyword>
<keyword evidence="4" id="KW-1185">Reference proteome</keyword>
<sequence>MTELKRSENYKESNVLERKTNNAVGQAVKVMDYKVVRTVLILLVIAFFVFRMYIQ</sequence>
<evidence type="ECO:0000256" key="1">
    <source>
        <dbReference type="SAM" id="Phobius"/>
    </source>
</evidence>
<dbReference type="AlphaFoldDB" id="A0A1W7A908"/>
<dbReference type="Proteomes" id="UP000501122">
    <property type="component" value="Chromosome"/>
</dbReference>
<feature type="transmembrane region" description="Helical" evidence="1">
    <location>
        <begin position="35"/>
        <end position="54"/>
    </location>
</feature>
<reference evidence="2" key="2">
    <citation type="submission" date="2017-04" db="EMBL/GenBank/DDBJ databases">
        <authorList>
            <person name="Afonso C.L."/>
            <person name="Miller P.J."/>
            <person name="Scott M.A."/>
            <person name="Spackman E."/>
            <person name="Goraichik I."/>
            <person name="Dimitrov K.M."/>
            <person name="Suarez D.L."/>
            <person name="Swayne D.E."/>
        </authorList>
    </citation>
    <scope>NUCLEOTIDE SEQUENCE</scope>
    <source>
        <strain evidence="2">KM45013</strain>
    </source>
</reference>
<keyword evidence="1" id="KW-1133">Transmembrane helix</keyword>
<protein>
    <submittedName>
        <fullName evidence="2">Uncharacterized protein</fullName>
    </submittedName>
</protein>
<dbReference type="RefSeq" id="WP_157891025.1">
    <property type="nucleotide sequence ID" value="NZ_CBCRZA010000003.1"/>
</dbReference>
<reference evidence="3" key="3">
    <citation type="journal article" date="2020" name="Antimicrob. Agents Chemother.">
        <title>The novel macrolide resistance genes mef(D), msr(F) and msr(H) are present on resistance islands in Macrococcus canis, Macrococcus caseolyticus and Staphylococcus aureus.</title>
        <authorList>
            <person name="Schwendener S."/>
            <person name="Dona V."/>
            <person name="Perreten V."/>
        </authorList>
    </citation>
    <scope>NUCLEOTIDE SEQUENCE</scope>
    <source>
        <strain evidence="3">Epi0076A</strain>
    </source>
</reference>
<evidence type="ECO:0000313" key="3">
    <source>
        <dbReference type="EMBL" id="QIH77489.1"/>
    </source>
</evidence>
<dbReference type="EMBL" id="CP047363">
    <property type="protein sequence ID" value="QIH77489.1"/>
    <property type="molecule type" value="Genomic_DNA"/>
</dbReference>
<proteinExistence type="predicted"/>
<accession>A0A1W7A908</accession>
<evidence type="ECO:0000313" key="2">
    <source>
        <dbReference type="EMBL" id="ARQ06109.1"/>
    </source>
</evidence>
<gene>
    <name evidence="3" type="ORF">GTN30_02255</name>
    <name evidence="2" type="ORF">MCCS_04450</name>
</gene>
<dbReference type="GeneID" id="43457891"/>
<dbReference type="KEGG" id="mcak:MCCS_04450"/>